<accession>A0A8H3MFF8</accession>
<keyword evidence="2" id="KW-0472">Membrane</keyword>
<feature type="compositionally biased region" description="Basic residues" evidence="1">
    <location>
        <begin position="64"/>
        <end position="74"/>
    </location>
</feature>
<dbReference type="AlphaFoldDB" id="A0A8H3MFF8"/>
<comment type="caution">
    <text evidence="3">The sequence shown here is derived from an EMBL/GenBank/DDBJ whole genome shotgun (WGS) entry which is preliminary data.</text>
</comment>
<evidence type="ECO:0000256" key="2">
    <source>
        <dbReference type="SAM" id="Phobius"/>
    </source>
</evidence>
<feature type="transmembrane region" description="Helical" evidence="2">
    <location>
        <begin position="12"/>
        <end position="36"/>
    </location>
</feature>
<sequence>MHFTYNSEKGVPVIYIFYLSFFATIILSSLISRILLSPFSVQSAIKKQNYSAASHSDRGDRSGRGSHRGRGGHGRKGDDDIDDGDDGNDNELIDDFAKQITLLANRVFADEEFADEG</sequence>
<protein>
    <submittedName>
        <fullName evidence="3">Uncharacterized protein</fullName>
    </submittedName>
</protein>
<feature type="region of interest" description="Disordered" evidence="1">
    <location>
        <begin position="49"/>
        <end position="90"/>
    </location>
</feature>
<keyword evidence="2" id="KW-0812">Transmembrane</keyword>
<proteinExistence type="predicted"/>
<name>A0A8H3MFF8_9GLOM</name>
<dbReference type="Proteomes" id="UP000615446">
    <property type="component" value="Unassembled WGS sequence"/>
</dbReference>
<dbReference type="EMBL" id="BLAL01000334">
    <property type="protein sequence ID" value="GET03766.1"/>
    <property type="molecule type" value="Genomic_DNA"/>
</dbReference>
<organism evidence="3 4">
    <name type="scientific">Rhizophagus clarus</name>
    <dbReference type="NCBI Taxonomy" id="94130"/>
    <lineage>
        <taxon>Eukaryota</taxon>
        <taxon>Fungi</taxon>
        <taxon>Fungi incertae sedis</taxon>
        <taxon>Mucoromycota</taxon>
        <taxon>Glomeromycotina</taxon>
        <taxon>Glomeromycetes</taxon>
        <taxon>Glomerales</taxon>
        <taxon>Glomeraceae</taxon>
        <taxon>Rhizophagus</taxon>
    </lineage>
</organism>
<gene>
    <name evidence="3" type="ORF">RCL2_003009000</name>
</gene>
<reference evidence="3" key="1">
    <citation type="submission" date="2019-10" db="EMBL/GenBank/DDBJ databases">
        <title>Conservation and host-specific expression of non-tandemly repeated heterogenous ribosome RNA gene in arbuscular mycorrhizal fungi.</title>
        <authorList>
            <person name="Maeda T."/>
            <person name="Kobayashi Y."/>
            <person name="Nakagawa T."/>
            <person name="Ezawa T."/>
            <person name="Yamaguchi K."/>
            <person name="Bino T."/>
            <person name="Nishimoto Y."/>
            <person name="Shigenobu S."/>
            <person name="Kawaguchi M."/>
        </authorList>
    </citation>
    <scope>NUCLEOTIDE SEQUENCE</scope>
    <source>
        <strain evidence="3">HR1</strain>
    </source>
</reference>
<keyword evidence="2" id="KW-1133">Transmembrane helix</keyword>
<evidence type="ECO:0000313" key="4">
    <source>
        <dbReference type="Proteomes" id="UP000615446"/>
    </source>
</evidence>
<feature type="compositionally biased region" description="Acidic residues" evidence="1">
    <location>
        <begin position="79"/>
        <end position="90"/>
    </location>
</feature>
<evidence type="ECO:0000313" key="3">
    <source>
        <dbReference type="EMBL" id="GET03766.1"/>
    </source>
</evidence>
<evidence type="ECO:0000256" key="1">
    <source>
        <dbReference type="SAM" id="MobiDB-lite"/>
    </source>
</evidence>